<keyword evidence="3" id="KW-1185">Reference proteome</keyword>
<keyword evidence="1" id="KW-1133">Transmembrane helix</keyword>
<evidence type="ECO:0000256" key="1">
    <source>
        <dbReference type="SAM" id="Phobius"/>
    </source>
</evidence>
<dbReference type="EMBL" id="OX597814">
    <property type="protein sequence ID" value="CAI9715423.1"/>
    <property type="molecule type" value="Genomic_DNA"/>
</dbReference>
<protein>
    <submittedName>
        <fullName evidence="2">Uncharacterized protein</fullName>
    </submittedName>
</protein>
<keyword evidence="1" id="KW-0472">Membrane</keyword>
<evidence type="ECO:0000313" key="2">
    <source>
        <dbReference type="EMBL" id="CAI9715423.1"/>
    </source>
</evidence>
<name>A0AA36AH71_OCTVU</name>
<evidence type="ECO:0000313" key="3">
    <source>
        <dbReference type="Proteomes" id="UP001162480"/>
    </source>
</evidence>
<reference evidence="2" key="1">
    <citation type="submission" date="2023-08" db="EMBL/GenBank/DDBJ databases">
        <authorList>
            <person name="Alioto T."/>
            <person name="Alioto T."/>
            <person name="Gomez Garrido J."/>
        </authorList>
    </citation>
    <scope>NUCLEOTIDE SEQUENCE</scope>
</reference>
<organism evidence="2 3">
    <name type="scientific">Octopus vulgaris</name>
    <name type="common">Common octopus</name>
    <dbReference type="NCBI Taxonomy" id="6645"/>
    <lineage>
        <taxon>Eukaryota</taxon>
        <taxon>Metazoa</taxon>
        <taxon>Spiralia</taxon>
        <taxon>Lophotrochozoa</taxon>
        <taxon>Mollusca</taxon>
        <taxon>Cephalopoda</taxon>
        <taxon>Coleoidea</taxon>
        <taxon>Octopodiformes</taxon>
        <taxon>Octopoda</taxon>
        <taxon>Incirrata</taxon>
        <taxon>Octopodidae</taxon>
        <taxon>Octopus</taxon>
    </lineage>
</organism>
<feature type="transmembrane region" description="Helical" evidence="1">
    <location>
        <begin position="67"/>
        <end position="87"/>
    </location>
</feature>
<gene>
    <name evidence="2" type="ORF">OCTVUL_1B016657</name>
</gene>
<sequence>MDRNAQSRCLFRLMEKYGCTVAGHFTNRVFAYIISGGGVGLKGGGYDGVVGGVAGVGSGSVGGGGGALPTFISIIVIFLFSHIYLFALTL</sequence>
<proteinExistence type="predicted"/>
<dbReference type="Proteomes" id="UP001162480">
    <property type="component" value="Chromosome 1"/>
</dbReference>
<dbReference type="AlphaFoldDB" id="A0AA36AH71"/>
<keyword evidence="1" id="KW-0812">Transmembrane</keyword>
<accession>A0AA36AH71</accession>